<sequence length="230" mass="24703">MSAPTSQDRARSAPRPWERRWRPLGYLAVGAVWSVLTAVTLAAVLYLVVAAPAGAFPPLSETLREQFADPQEVVAFAVCMVLLSALLGPVCWYLPAACWPCAVLAFVYVRRSLQSRYAGERLSRTQQSFGTLGPPVVTSTALSLLPVRASRVTRAVMQVYGSAWSPQGRQARATLLTGPAYLLFVGAAAWPVQGLLRALLVTVSGVLLAVSVVQVVRETRRRFAPAVAAA</sequence>
<evidence type="ECO:0000313" key="2">
    <source>
        <dbReference type="EMBL" id="MBD7919793.1"/>
    </source>
</evidence>
<accession>A0ABR8QH95</accession>
<evidence type="ECO:0000313" key="3">
    <source>
        <dbReference type="Proteomes" id="UP000604241"/>
    </source>
</evidence>
<organism evidence="2 3">
    <name type="scientific">Cellulomonas avistercoris</name>
    <dbReference type="NCBI Taxonomy" id="2762242"/>
    <lineage>
        <taxon>Bacteria</taxon>
        <taxon>Bacillati</taxon>
        <taxon>Actinomycetota</taxon>
        <taxon>Actinomycetes</taxon>
        <taxon>Micrococcales</taxon>
        <taxon>Cellulomonadaceae</taxon>
        <taxon>Cellulomonas</taxon>
    </lineage>
</organism>
<keyword evidence="1" id="KW-0472">Membrane</keyword>
<dbReference type="EMBL" id="JACSQV010000015">
    <property type="protein sequence ID" value="MBD7919793.1"/>
    <property type="molecule type" value="Genomic_DNA"/>
</dbReference>
<feature type="transmembrane region" description="Helical" evidence="1">
    <location>
        <begin position="73"/>
        <end position="106"/>
    </location>
</feature>
<keyword evidence="3" id="KW-1185">Reference proteome</keyword>
<name>A0ABR8QH95_9CELL</name>
<evidence type="ECO:0000256" key="1">
    <source>
        <dbReference type="SAM" id="Phobius"/>
    </source>
</evidence>
<feature type="transmembrane region" description="Helical" evidence="1">
    <location>
        <begin position="173"/>
        <end position="192"/>
    </location>
</feature>
<keyword evidence="1" id="KW-0812">Transmembrane</keyword>
<feature type="transmembrane region" description="Helical" evidence="1">
    <location>
        <begin position="198"/>
        <end position="216"/>
    </location>
</feature>
<dbReference type="RefSeq" id="WP_191784435.1">
    <property type="nucleotide sequence ID" value="NZ_JACSQV010000015.1"/>
</dbReference>
<protein>
    <submittedName>
        <fullName evidence="2">Uncharacterized protein</fullName>
    </submittedName>
</protein>
<dbReference type="Proteomes" id="UP000604241">
    <property type="component" value="Unassembled WGS sequence"/>
</dbReference>
<proteinExistence type="predicted"/>
<reference evidence="2 3" key="1">
    <citation type="submission" date="2020-08" db="EMBL/GenBank/DDBJ databases">
        <title>A Genomic Blueprint of the Chicken Gut Microbiome.</title>
        <authorList>
            <person name="Gilroy R."/>
            <person name="Ravi A."/>
            <person name="Getino M."/>
            <person name="Pursley I."/>
            <person name="Horton D.L."/>
            <person name="Alikhan N.-F."/>
            <person name="Baker D."/>
            <person name="Gharbi K."/>
            <person name="Hall N."/>
            <person name="Watson M."/>
            <person name="Adriaenssens E.M."/>
            <person name="Foster-Nyarko E."/>
            <person name="Jarju S."/>
            <person name="Secka A."/>
            <person name="Antonio M."/>
            <person name="Oren A."/>
            <person name="Chaudhuri R."/>
            <person name="La Ragione R.M."/>
            <person name="Hildebrand F."/>
            <person name="Pallen M.J."/>
        </authorList>
    </citation>
    <scope>NUCLEOTIDE SEQUENCE [LARGE SCALE GENOMIC DNA]</scope>
    <source>
        <strain evidence="2 3">Sa3CUA2</strain>
    </source>
</reference>
<gene>
    <name evidence="2" type="ORF">H9657_16095</name>
</gene>
<keyword evidence="1" id="KW-1133">Transmembrane helix</keyword>
<feature type="transmembrane region" description="Helical" evidence="1">
    <location>
        <begin position="24"/>
        <end position="53"/>
    </location>
</feature>
<comment type="caution">
    <text evidence="2">The sequence shown here is derived from an EMBL/GenBank/DDBJ whole genome shotgun (WGS) entry which is preliminary data.</text>
</comment>